<reference evidence="1 2" key="1">
    <citation type="journal article" date="2022" name="Front. Microbiol.">
        <title>Commensal bacteria contribute to the growth of multidrug-resistant Avibacterium paragallinarum in chickens.</title>
        <authorList>
            <person name="Zhu J."/>
            <person name="Chen Y."/>
            <person name="Wu Y."/>
            <person name="Wang Y."/>
            <person name="Zhu K."/>
        </authorList>
    </citation>
    <scope>NUCLEOTIDE SEQUENCE [LARGE SCALE GENOMIC DNA]</scope>
    <source>
        <strain evidence="1 2">AV25</strain>
    </source>
</reference>
<dbReference type="Gene3D" id="3.40.50.300">
    <property type="entry name" value="P-loop containing nucleotide triphosphate hydrolases"/>
    <property type="match status" value="1"/>
</dbReference>
<sequence length="205" mass="22746">MKLNENEMNFSVPLEIIKASEIEPKEVKWLWYPYIPFGKVTLLQGDPGDGKSKLMLSIAALLSKGEPIPFTETEENEPMTIIYQTTEDDADDTVVPRFNSAGGDGENLIFIKEDEKTLSFGDNRIREAIEKYNAKLLILDPLSSYIQNHANYQGSAIGLGGSIAMNFDTPFGEHGQAQNNKQAVNEQGEKLYIDSQGRRANTNAG</sequence>
<name>A0ABU7QL71_AVIPA</name>
<evidence type="ECO:0000313" key="1">
    <source>
        <dbReference type="EMBL" id="MEE6042645.1"/>
    </source>
</evidence>
<dbReference type="Proteomes" id="UP001347884">
    <property type="component" value="Unassembled WGS sequence"/>
</dbReference>
<proteinExistence type="predicted"/>
<evidence type="ECO:0000313" key="2">
    <source>
        <dbReference type="Proteomes" id="UP001347884"/>
    </source>
</evidence>
<dbReference type="RefSeq" id="WP_205884102.1">
    <property type="nucleotide sequence ID" value="NZ_CP081939.1"/>
</dbReference>
<organism evidence="1 2">
    <name type="scientific">Avibacterium paragallinarum</name>
    <name type="common">Haemophilus gallinarum</name>
    <dbReference type="NCBI Taxonomy" id="728"/>
    <lineage>
        <taxon>Bacteria</taxon>
        <taxon>Pseudomonadati</taxon>
        <taxon>Pseudomonadota</taxon>
        <taxon>Gammaproteobacteria</taxon>
        <taxon>Pasteurellales</taxon>
        <taxon>Pasteurellaceae</taxon>
        <taxon>Avibacterium</taxon>
    </lineage>
</organism>
<protein>
    <submittedName>
        <fullName evidence="1">AAA family ATPase</fullName>
    </submittedName>
</protein>
<dbReference type="InterPro" id="IPR027417">
    <property type="entry name" value="P-loop_NTPase"/>
</dbReference>
<dbReference type="EMBL" id="JAMDKF010000047">
    <property type="protein sequence ID" value="MEE6042645.1"/>
    <property type="molecule type" value="Genomic_DNA"/>
</dbReference>
<comment type="caution">
    <text evidence="1">The sequence shown here is derived from an EMBL/GenBank/DDBJ whole genome shotgun (WGS) entry which is preliminary data.</text>
</comment>
<dbReference type="Pfam" id="PF13481">
    <property type="entry name" value="AAA_25"/>
    <property type="match status" value="1"/>
</dbReference>
<accession>A0ABU7QL71</accession>
<keyword evidence="2" id="KW-1185">Reference proteome</keyword>
<dbReference type="SUPFAM" id="SSF52540">
    <property type="entry name" value="P-loop containing nucleoside triphosphate hydrolases"/>
    <property type="match status" value="1"/>
</dbReference>
<gene>
    <name evidence="1" type="ORF">M5S13_12335</name>
</gene>